<proteinExistence type="predicted"/>
<keyword evidence="2" id="KW-1185">Reference proteome</keyword>
<dbReference type="AlphaFoldDB" id="A0A165IE78"/>
<sequence>LLKCARKRASRTRLQAPLIAFRTEYAQSNHWTLLGGLQQSTQKDKFLEGVLAPSGR</sequence>
<evidence type="ECO:0000313" key="1">
    <source>
        <dbReference type="EMBL" id="KZV93281.1"/>
    </source>
</evidence>
<protein>
    <submittedName>
        <fullName evidence="1">Uncharacterized protein</fullName>
    </submittedName>
</protein>
<evidence type="ECO:0000313" key="2">
    <source>
        <dbReference type="Proteomes" id="UP000077266"/>
    </source>
</evidence>
<reference evidence="1 2" key="1">
    <citation type="journal article" date="2016" name="Mol. Biol. Evol.">
        <title>Comparative Genomics of Early-Diverging Mushroom-Forming Fungi Provides Insights into the Origins of Lignocellulose Decay Capabilities.</title>
        <authorList>
            <person name="Nagy L.G."/>
            <person name="Riley R."/>
            <person name="Tritt A."/>
            <person name="Adam C."/>
            <person name="Daum C."/>
            <person name="Floudas D."/>
            <person name="Sun H."/>
            <person name="Yadav J.S."/>
            <person name="Pangilinan J."/>
            <person name="Larsson K.H."/>
            <person name="Matsuura K."/>
            <person name="Barry K."/>
            <person name="Labutti K."/>
            <person name="Kuo R."/>
            <person name="Ohm R.A."/>
            <person name="Bhattacharya S.S."/>
            <person name="Shirouzu T."/>
            <person name="Yoshinaga Y."/>
            <person name="Martin F.M."/>
            <person name="Grigoriev I.V."/>
            <person name="Hibbett D.S."/>
        </authorList>
    </citation>
    <scope>NUCLEOTIDE SEQUENCE [LARGE SCALE GENOMIC DNA]</scope>
    <source>
        <strain evidence="1 2">HHB12029</strain>
    </source>
</reference>
<feature type="non-terminal residue" evidence="1">
    <location>
        <position position="1"/>
    </location>
</feature>
<accession>A0A165IE78</accession>
<dbReference type="EMBL" id="KV425992">
    <property type="protein sequence ID" value="KZV93281.1"/>
    <property type="molecule type" value="Genomic_DNA"/>
</dbReference>
<name>A0A165IE78_EXIGL</name>
<organism evidence="1 2">
    <name type="scientific">Exidia glandulosa HHB12029</name>
    <dbReference type="NCBI Taxonomy" id="1314781"/>
    <lineage>
        <taxon>Eukaryota</taxon>
        <taxon>Fungi</taxon>
        <taxon>Dikarya</taxon>
        <taxon>Basidiomycota</taxon>
        <taxon>Agaricomycotina</taxon>
        <taxon>Agaricomycetes</taxon>
        <taxon>Auriculariales</taxon>
        <taxon>Exidiaceae</taxon>
        <taxon>Exidia</taxon>
    </lineage>
</organism>
<gene>
    <name evidence="1" type="ORF">EXIGLDRAFT_717384</name>
</gene>
<dbReference type="Proteomes" id="UP000077266">
    <property type="component" value="Unassembled WGS sequence"/>
</dbReference>
<dbReference type="InParanoid" id="A0A165IE78"/>